<evidence type="ECO:0000313" key="4">
    <source>
        <dbReference type="Proteomes" id="UP000183922"/>
    </source>
</evidence>
<dbReference type="HAMAP" id="MF_00634">
    <property type="entry name" value="UPF0235"/>
    <property type="match status" value="1"/>
</dbReference>
<comment type="caution">
    <text evidence="3">The sequence shown here is derived from an EMBL/GenBank/DDBJ whole genome shotgun (WGS) entry which is preliminary data.</text>
</comment>
<evidence type="ECO:0000256" key="1">
    <source>
        <dbReference type="ARBA" id="ARBA00010364"/>
    </source>
</evidence>
<evidence type="ECO:0000313" key="3">
    <source>
        <dbReference type="EMBL" id="OIP55773.1"/>
    </source>
</evidence>
<organism evidence="3 4">
    <name type="scientific">Candidatus Kuenenbacteria bacterium CG2_30_39_24</name>
    <dbReference type="NCBI Taxonomy" id="1805236"/>
    <lineage>
        <taxon>Bacteria</taxon>
        <taxon>Candidatus Kueneniibacteriota</taxon>
    </lineage>
</organism>
<dbReference type="PANTHER" id="PTHR13420">
    <property type="entry name" value="UPF0235 PROTEIN C15ORF40"/>
    <property type="match status" value="1"/>
</dbReference>
<dbReference type="InterPro" id="IPR036591">
    <property type="entry name" value="YggU-like_sf"/>
</dbReference>
<dbReference type="EMBL" id="MNYR01000036">
    <property type="protein sequence ID" value="OIP55773.1"/>
    <property type="molecule type" value="Genomic_DNA"/>
</dbReference>
<dbReference type="Gene3D" id="3.30.1200.10">
    <property type="entry name" value="YggU-like"/>
    <property type="match status" value="1"/>
</dbReference>
<dbReference type="Pfam" id="PF02594">
    <property type="entry name" value="DUF167"/>
    <property type="match status" value="1"/>
</dbReference>
<sequence length="71" mass="8034">MIIKVKVTPKANVNKVIRKDDQYHVYTTFPPDKGKANQAVIKLLSKELSIPKSKISIIKGEKSRDKIIEIS</sequence>
<dbReference type="GO" id="GO:0005737">
    <property type="term" value="C:cytoplasm"/>
    <property type="evidence" value="ECO:0007669"/>
    <property type="project" value="TreeGrafter"/>
</dbReference>
<dbReference type="AlphaFoldDB" id="A0A1J5F6A2"/>
<dbReference type="NCBIfam" id="TIGR00251">
    <property type="entry name" value="DUF167 family protein"/>
    <property type="match status" value="1"/>
</dbReference>
<evidence type="ECO:0000256" key="2">
    <source>
        <dbReference type="HAMAP-Rule" id="MF_00634"/>
    </source>
</evidence>
<accession>A0A1J5F6A2</accession>
<dbReference type="SMART" id="SM01152">
    <property type="entry name" value="DUF167"/>
    <property type="match status" value="1"/>
</dbReference>
<reference evidence="3 4" key="1">
    <citation type="journal article" date="2016" name="Environ. Microbiol.">
        <title>Genomic resolution of a cold subsurface aquifer community provides metabolic insights for novel microbes adapted to high CO concentrations.</title>
        <authorList>
            <person name="Probst A.J."/>
            <person name="Castelle C.J."/>
            <person name="Singh A."/>
            <person name="Brown C.T."/>
            <person name="Anantharaman K."/>
            <person name="Sharon I."/>
            <person name="Hug L.A."/>
            <person name="Burstein D."/>
            <person name="Emerson J.B."/>
            <person name="Thomas B.C."/>
            <person name="Banfield J.F."/>
        </authorList>
    </citation>
    <scope>NUCLEOTIDE SEQUENCE [LARGE SCALE GENOMIC DNA]</scope>
    <source>
        <strain evidence="3">CG2_30_39_24</strain>
    </source>
</reference>
<dbReference type="Proteomes" id="UP000183922">
    <property type="component" value="Unassembled WGS sequence"/>
</dbReference>
<name>A0A1J5F6A2_9BACT</name>
<dbReference type="InterPro" id="IPR003746">
    <property type="entry name" value="DUF167"/>
</dbReference>
<dbReference type="PANTHER" id="PTHR13420:SF7">
    <property type="entry name" value="UPF0235 PROTEIN C15ORF40"/>
    <property type="match status" value="1"/>
</dbReference>
<proteinExistence type="inferred from homology"/>
<protein>
    <recommendedName>
        <fullName evidence="2">UPF0235 protein AUK13_02375</fullName>
    </recommendedName>
</protein>
<gene>
    <name evidence="3" type="ORF">AUK13_02375</name>
</gene>
<comment type="similarity">
    <text evidence="1 2">Belongs to the UPF0235 family.</text>
</comment>
<dbReference type="SUPFAM" id="SSF69786">
    <property type="entry name" value="YggU-like"/>
    <property type="match status" value="1"/>
</dbReference>